<keyword evidence="2" id="KW-1185">Reference proteome</keyword>
<dbReference type="Proteomes" id="UP000461880">
    <property type="component" value="Unassembled WGS sequence"/>
</dbReference>
<evidence type="ECO:0000313" key="1">
    <source>
        <dbReference type="EMBL" id="MSS59518.1"/>
    </source>
</evidence>
<evidence type="ECO:0008006" key="3">
    <source>
        <dbReference type="Google" id="ProtNLM"/>
    </source>
</evidence>
<protein>
    <recommendedName>
        <fullName evidence="3">ISXO2-like transposase domain-containing protein</fullName>
    </recommendedName>
</protein>
<accession>A0A7X2NU43</accession>
<dbReference type="EMBL" id="VUMN01000035">
    <property type="protein sequence ID" value="MSS59518.1"/>
    <property type="molecule type" value="Genomic_DNA"/>
</dbReference>
<gene>
    <name evidence="1" type="ORF">FYJ51_11505</name>
</gene>
<reference evidence="1 2" key="1">
    <citation type="submission" date="2019-08" db="EMBL/GenBank/DDBJ databases">
        <title>In-depth cultivation of the pig gut microbiome towards novel bacterial diversity and tailored functional studies.</title>
        <authorList>
            <person name="Wylensek D."/>
            <person name="Hitch T.C.A."/>
            <person name="Clavel T."/>
        </authorList>
    </citation>
    <scope>NUCLEOTIDE SEQUENCE [LARGE SCALE GENOMIC DNA]</scope>
    <source>
        <strain evidence="1 2">Oil+RF-744-GAM-WT-6</strain>
    </source>
</reference>
<dbReference type="RefSeq" id="WP_154505773.1">
    <property type="nucleotide sequence ID" value="NZ_VUMN01000035.1"/>
</dbReference>
<evidence type="ECO:0000313" key="2">
    <source>
        <dbReference type="Proteomes" id="UP000461880"/>
    </source>
</evidence>
<dbReference type="AlphaFoldDB" id="A0A7X2NU43"/>
<name>A0A7X2NU43_9FIRM</name>
<sequence>MSAYRSAEIRRYSAQGNELCRSEIGRYRKIQKKLSGNCLVWIDGKTAYQRILNQKNCEFRVLGDHKTYTSVDHLNHVNSFHSKIDEWNRKYRGVATKYINRYAALLVTVRNMQDWLLMKFC</sequence>
<proteinExistence type="predicted"/>
<comment type="caution">
    <text evidence="1">The sequence shown here is derived from an EMBL/GenBank/DDBJ whole genome shotgun (WGS) entry which is preliminary data.</text>
</comment>
<organism evidence="1 2">
    <name type="scientific">Stecheria intestinalis</name>
    <dbReference type="NCBI Taxonomy" id="2606630"/>
    <lineage>
        <taxon>Bacteria</taxon>
        <taxon>Bacillati</taxon>
        <taxon>Bacillota</taxon>
        <taxon>Erysipelotrichia</taxon>
        <taxon>Erysipelotrichales</taxon>
        <taxon>Erysipelotrichaceae</taxon>
        <taxon>Stecheria</taxon>
    </lineage>
</organism>